<dbReference type="Gramene" id="C.cajan_36334.t">
    <property type="protein sequence ID" value="C.cajan_36334.t.cds1"/>
    <property type="gene ID" value="C.cajan_36334"/>
</dbReference>
<dbReference type="Proteomes" id="UP000075243">
    <property type="component" value="Unassembled WGS sequence"/>
</dbReference>
<organism evidence="2 3">
    <name type="scientific">Cajanus cajan</name>
    <name type="common">Pigeon pea</name>
    <name type="synonym">Cajanus indicus</name>
    <dbReference type="NCBI Taxonomy" id="3821"/>
    <lineage>
        <taxon>Eukaryota</taxon>
        <taxon>Viridiplantae</taxon>
        <taxon>Streptophyta</taxon>
        <taxon>Embryophyta</taxon>
        <taxon>Tracheophyta</taxon>
        <taxon>Spermatophyta</taxon>
        <taxon>Magnoliopsida</taxon>
        <taxon>eudicotyledons</taxon>
        <taxon>Gunneridae</taxon>
        <taxon>Pentapetalae</taxon>
        <taxon>rosids</taxon>
        <taxon>fabids</taxon>
        <taxon>Fabales</taxon>
        <taxon>Fabaceae</taxon>
        <taxon>Papilionoideae</taxon>
        <taxon>50 kb inversion clade</taxon>
        <taxon>NPAAA clade</taxon>
        <taxon>indigoferoid/millettioid clade</taxon>
        <taxon>Phaseoleae</taxon>
        <taxon>Cajanus</taxon>
    </lineage>
</organism>
<dbReference type="EMBL" id="KQ483663">
    <property type="protein sequence ID" value="KYP43546.1"/>
    <property type="molecule type" value="Genomic_DNA"/>
</dbReference>
<keyword evidence="1" id="KW-0812">Transmembrane</keyword>
<feature type="transmembrane region" description="Helical" evidence="1">
    <location>
        <begin position="27"/>
        <end position="43"/>
    </location>
</feature>
<keyword evidence="3" id="KW-1185">Reference proteome</keyword>
<protein>
    <submittedName>
        <fullName evidence="2">Uncharacterized protein</fullName>
    </submittedName>
</protein>
<feature type="transmembrane region" description="Helical" evidence="1">
    <location>
        <begin position="49"/>
        <end position="72"/>
    </location>
</feature>
<evidence type="ECO:0000256" key="1">
    <source>
        <dbReference type="SAM" id="Phobius"/>
    </source>
</evidence>
<keyword evidence="1" id="KW-0472">Membrane</keyword>
<sequence length="94" mass="10943">MGWFYPRKRNVEGYTGQNMATVSHSPNFHLVVIFSIVFSLLWLSNYTAIYFQFLLMLSPILFILFLISYSTTCGRLNFGFMRLKNVVSHGMYPS</sequence>
<reference evidence="2" key="1">
    <citation type="journal article" date="2012" name="Nat. Biotechnol.">
        <title>Draft genome sequence of pigeonpea (Cajanus cajan), an orphan legume crop of resource-poor farmers.</title>
        <authorList>
            <person name="Varshney R.K."/>
            <person name="Chen W."/>
            <person name="Li Y."/>
            <person name="Bharti A.K."/>
            <person name="Saxena R.K."/>
            <person name="Schlueter J.A."/>
            <person name="Donoghue M.T."/>
            <person name="Azam S."/>
            <person name="Fan G."/>
            <person name="Whaley A.M."/>
            <person name="Farmer A.D."/>
            <person name="Sheridan J."/>
            <person name="Iwata A."/>
            <person name="Tuteja R."/>
            <person name="Penmetsa R.V."/>
            <person name="Wu W."/>
            <person name="Upadhyaya H.D."/>
            <person name="Yang S.P."/>
            <person name="Shah T."/>
            <person name="Saxena K.B."/>
            <person name="Michael T."/>
            <person name="McCombie W.R."/>
            <person name="Yang B."/>
            <person name="Zhang G."/>
            <person name="Yang H."/>
            <person name="Wang J."/>
            <person name="Spillane C."/>
            <person name="Cook D.R."/>
            <person name="May G.D."/>
            <person name="Xu X."/>
            <person name="Jackson S.A."/>
        </authorList>
    </citation>
    <scope>NUCLEOTIDE SEQUENCE [LARGE SCALE GENOMIC DNA]</scope>
</reference>
<keyword evidence="1" id="KW-1133">Transmembrane helix</keyword>
<name>A0A151RLY1_CAJCA</name>
<dbReference type="OMA" id="SYSTTCG"/>
<proteinExistence type="predicted"/>
<accession>A0A151RLY1</accession>
<gene>
    <name evidence="2" type="ORF">KK1_035020</name>
</gene>
<evidence type="ECO:0000313" key="3">
    <source>
        <dbReference type="Proteomes" id="UP000075243"/>
    </source>
</evidence>
<evidence type="ECO:0000313" key="2">
    <source>
        <dbReference type="EMBL" id="KYP43546.1"/>
    </source>
</evidence>
<dbReference type="AlphaFoldDB" id="A0A151RLY1"/>